<feature type="domain" description="XdhC- CoxI" evidence="1">
    <location>
        <begin position="28"/>
        <end position="86"/>
    </location>
</feature>
<protein>
    <submittedName>
        <fullName evidence="3">Xanthine dehydrogenase accessory protein XdhC</fullName>
    </submittedName>
</protein>
<gene>
    <name evidence="3" type="primary">xdhC</name>
    <name evidence="3" type="ORF">H0484_04005</name>
</gene>
<evidence type="ECO:0000313" key="3">
    <source>
        <dbReference type="EMBL" id="MCB5362919.1"/>
    </source>
</evidence>
<proteinExistence type="predicted"/>
<feature type="domain" description="XdhC Rossmann" evidence="2">
    <location>
        <begin position="183"/>
        <end position="322"/>
    </location>
</feature>
<dbReference type="Pfam" id="PF02625">
    <property type="entry name" value="XdhC_CoxI"/>
    <property type="match status" value="1"/>
</dbReference>
<dbReference type="InterPro" id="IPR027051">
    <property type="entry name" value="XdhC_Rossmann_dom"/>
</dbReference>
<dbReference type="EMBL" id="JACDXW010000002">
    <property type="protein sequence ID" value="MCB5362919.1"/>
    <property type="molecule type" value="Genomic_DNA"/>
</dbReference>
<reference evidence="3 4" key="1">
    <citation type="submission" date="2020-07" db="EMBL/GenBank/DDBJ databases">
        <title>Pusillimonas sp. nov., isolated from poultry manure in Taiwan.</title>
        <authorList>
            <person name="Lin S.-Y."/>
            <person name="Tang Y.-S."/>
            <person name="Young C.-C."/>
        </authorList>
    </citation>
    <scope>NUCLEOTIDE SEQUENCE [LARGE SCALE GENOMIC DNA]</scope>
    <source>
        <strain evidence="3 4">CC-YST705</strain>
    </source>
</reference>
<dbReference type="Pfam" id="PF13478">
    <property type="entry name" value="XdhC_C"/>
    <property type="match status" value="1"/>
</dbReference>
<dbReference type="InterPro" id="IPR014308">
    <property type="entry name" value="Xanthine_DH_XdhC"/>
</dbReference>
<dbReference type="Proteomes" id="UP000776983">
    <property type="component" value="Unassembled WGS sequence"/>
</dbReference>
<dbReference type="PANTHER" id="PTHR30388">
    <property type="entry name" value="ALDEHYDE OXIDOREDUCTASE MOLYBDENUM COFACTOR ASSEMBLY PROTEIN"/>
    <property type="match status" value="1"/>
</dbReference>
<sequence>MSQVFASESVVHGLMPEWLRHARAAILAGQNPVMVTVVLAQGSTPREAGARLCVHAEYTWGSIGGGHLEWVAIEQARVLLAQSLPRAQWRRYPLGSSLGQCCGGAVTLLFEPLDRKDLAWLDEAISLVRSGVAVRRDTRLDESGRALTQIQALTQPDSVQSRTHWDAQSQHWQETFSAKALPVVVCGAGHIGKEIVKLLGRLPVAVHWLDVRDTEWPVDLPANVVCVQGDDQDVPDMPEEAAWLIMTHDHALDLAIAEAVLRHQAFVFLGMIGSKTKAARFRSHLSRRLSAEQADRLTCPIGIVNTSSKLPAVIAVSVVAQLLPMLDGDLPD</sequence>
<dbReference type="InterPro" id="IPR052698">
    <property type="entry name" value="MoCofactor_Util/Proc"/>
</dbReference>
<name>A0ABS8CBC0_9BURK</name>
<comment type="caution">
    <text evidence="3">The sequence shown here is derived from an EMBL/GenBank/DDBJ whole genome shotgun (WGS) entry which is preliminary data.</text>
</comment>
<organism evidence="3 4">
    <name type="scientific">Mesopusillimonas faecipullorum</name>
    <dbReference type="NCBI Taxonomy" id="2755040"/>
    <lineage>
        <taxon>Bacteria</taxon>
        <taxon>Pseudomonadati</taxon>
        <taxon>Pseudomonadota</taxon>
        <taxon>Betaproteobacteria</taxon>
        <taxon>Burkholderiales</taxon>
        <taxon>Alcaligenaceae</taxon>
        <taxon>Mesopusillimonas</taxon>
    </lineage>
</organism>
<dbReference type="Gene3D" id="3.40.50.720">
    <property type="entry name" value="NAD(P)-binding Rossmann-like Domain"/>
    <property type="match status" value="1"/>
</dbReference>
<dbReference type="RefSeq" id="WP_226953165.1">
    <property type="nucleotide sequence ID" value="NZ_JACDXW010000002.1"/>
</dbReference>
<keyword evidence="4" id="KW-1185">Reference proteome</keyword>
<evidence type="ECO:0000259" key="2">
    <source>
        <dbReference type="Pfam" id="PF13478"/>
    </source>
</evidence>
<dbReference type="NCBIfam" id="TIGR02964">
    <property type="entry name" value="xanthine_xdhC"/>
    <property type="match status" value="1"/>
</dbReference>
<accession>A0ABS8CBC0</accession>
<dbReference type="PANTHER" id="PTHR30388:SF6">
    <property type="entry name" value="XANTHINE DEHYDROGENASE SUBUNIT A-RELATED"/>
    <property type="match status" value="1"/>
</dbReference>
<evidence type="ECO:0000259" key="1">
    <source>
        <dbReference type="Pfam" id="PF02625"/>
    </source>
</evidence>
<evidence type="ECO:0000313" key="4">
    <source>
        <dbReference type="Proteomes" id="UP000776983"/>
    </source>
</evidence>
<dbReference type="InterPro" id="IPR003777">
    <property type="entry name" value="XdhC_CoxI"/>
</dbReference>